<sequence>MEKEIKNNFKLIHLNIYFPVKFTWQDFFHYFVQCKKILLDFMKENSKIKVER</sequence>
<comment type="caution">
    <text evidence="1">The sequence shown here is derived from an EMBL/GenBank/DDBJ whole genome shotgun (WGS) entry which is preliminary data.</text>
</comment>
<dbReference type="EMBL" id="AICQ01000011">
    <property type="protein sequence ID" value="EID21737.1"/>
    <property type="molecule type" value="Genomic_DNA"/>
</dbReference>
<protein>
    <submittedName>
        <fullName evidence="1">Uncharacterized protein</fullName>
    </submittedName>
</protein>
<gene>
    <name evidence="1" type="ORF">HMPREF1044_1316</name>
</gene>
<dbReference type="AlphaFoldDB" id="A0AAD2SWG3"/>
<accession>A0AAD2SWG3</accession>
<evidence type="ECO:0000313" key="2">
    <source>
        <dbReference type="Proteomes" id="UP000005070"/>
    </source>
</evidence>
<organism evidence="1 2">
    <name type="scientific">Streptococcus constellatus subsp. constellatus SK53</name>
    <dbReference type="NCBI Taxonomy" id="1095730"/>
    <lineage>
        <taxon>Bacteria</taxon>
        <taxon>Bacillati</taxon>
        <taxon>Bacillota</taxon>
        <taxon>Bacilli</taxon>
        <taxon>Lactobacillales</taxon>
        <taxon>Streptococcaceae</taxon>
        <taxon>Streptococcus</taxon>
        <taxon>Streptococcus anginosus group</taxon>
    </lineage>
</organism>
<evidence type="ECO:0000313" key="1">
    <source>
        <dbReference type="EMBL" id="EID21737.1"/>
    </source>
</evidence>
<dbReference type="Proteomes" id="UP000005070">
    <property type="component" value="Unassembled WGS sequence"/>
</dbReference>
<proteinExistence type="predicted"/>
<reference evidence="1 2" key="1">
    <citation type="submission" date="2012-01" db="EMBL/GenBank/DDBJ databases">
        <authorList>
            <person name="Harkins D.M."/>
            <person name="Madupu R."/>
            <person name="Durkin A.S."/>
            <person name="Torralba M."/>
            <person name="Methe B."/>
            <person name="Sutton G.G."/>
            <person name="Nelson K.E."/>
        </authorList>
    </citation>
    <scope>NUCLEOTIDE SEQUENCE [LARGE SCALE GENOMIC DNA]</scope>
    <source>
        <strain evidence="1 2">SK53</strain>
    </source>
</reference>
<name>A0AAD2SWG3_STRCV</name>